<proteinExistence type="predicted"/>
<reference evidence="2 3" key="1">
    <citation type="journal article" date="2019" name="Int. J. Syst. Evol. Microbiol.">
        <title>Streptomyces cadmiisoli sp. nov., a novel actinomycete isolated from cadmium-contaminated soil.</title>
        <authorList>
            <person name="Li K."/>
            <person name="Tang X."/>
            <person name="Zhao J."/>
            <person name="Guo Y."/>
            <person name="Tang Y."/>
            <person name="Gao J."/>
        </authorList>
    </citation>
    <scope>NUCLEOTIDE SEQUENCE [LARGE SCALE GENOMIC DNA]</scope>
    <source>
        <strain evidence="2 3">ZFG47</strain>
    </source>
</reference>
<dbReference type="EMBL" id="CP030073">
    <property type="protein sequence ID" value="AWW35505.1"/>
    <property type="molecule type" value="Genomic_DNA"/>
</dbReference>
<dbReference type="KEGG" id="scad:DN051_01485"/>
<evidence type="ECO:0008006" key="4">
    <source>
        <dbReference type="Google" id="ProtNLM"/>
    </source>
</evidence>
<evidence type="ECO:0000313" key="2">
    <source>
        <dbReference type="EMBL" id="AWW35505.1"/>
    </source>
</evidence>
<feature type="region of interest" description="Disordered" evidence="1">
    <location>
        <begin position="1"/>
        <end position="29"/>
    </location>
</feature>
<protein>
    <recommendedName>
        <fullName evidence="4">Transposase IS204/IS1001/IS1096/IS1165 DDE domain-containing protein</fullName>
    </recommendedName>
</protein>
<evidence type="ECO:0000313" key="3">
    <source>
        <dbReference type="Proteomes" id="UP000249616"/>
    </source>
</evidence>
<gene>
    <name evidence="2" type="ORF">DN051_01485</name>
</gene>
<dbReference type="RefSeq" id="WP_112437680.1">
    <property type="nucleotide sequence ID" value="NZ_CP030073.1"/>
</dbReference>
<name>A0A2Z4IRP7_9ACTN</name>
<accession>A0A2Z4IRP7</accession>
<dbReference type="Proteomes" id="UP000249616">
    <property type="component" value="Chromosome"/>
</dbReference>
<evidence type="ECO:0000256" key="1">
    <source>
        <dbReference type="SAM" id="MobiDB-lite"/>
    </source>
</evidence>
<dbReference type="AlphaFoldDB" id="A0A2Z4IRP7"/>
<keyword evidence="3" id="KW-1185">Reference proteome</keyword>
<sequence length="95" mass="11106">MPGLTGRFSRRTERPRSTLADPTADLPSLQRFAQHPERDFDAETAGLSPWNSRVVEGHVDRIKMLKRQMFGRTSFEPLRKRSCRAPERRFRTHRG</sequence>
<organism evidence="2 3">
    <name type="scientific">Streptomyces cadmiisoli</name>
    <dbReference type="NCBI Taxonomy" id="2184053"/>
    <lineage>
        <taxon>Bacteria</taxon>
        <taxon>Bacillati</taxon>
        <taxon>Actinomycetota</taxon>
        <taxon>Actinomycetes</taxon>
        <taxon>Kitasatosporales</taxon>
        <taxon>Streptomycetaceae</taxon>
        <taxon>Streptomyces</taxon>
        <taxon>Streptomyces aurantiacus group</taxon>
    </lineage>
</organism>